<feature type="domain" description="VOC" evidence="1">
    <location>
        <begin position="5"/>
        <end position="123"/>
    </location>
</feature>
<dbReference type="PROSITE" id="PS51819">
    <property type="entry name" value="VOC"/>
    <property type="match status" value="1"/>
</dbReference>
<comment type="caution">
    <text evidence="2">The sequence shown here is derived from an EMBL/GenBank/DDBJ whole genome shotgun (WGS) entry which is preliminary data.</text>
</comment>
<dbReference type="OrthoDB" id="9804235at2"/>
<dbReference type="PANTHER" id="PTHR33993:SF2">
    <property type="entry name" value="VOC DOMAIN-CONTAINING PROTEIN"/>
    <property type="match status" value="1"/>
</dbReference>
<keyword evidence="3" id="KW-1185">Reference proteome</keyword>
<dbReference type="Gene3D" id="3.10.180.10">
    <property type="entry name" value="2,3-Dihydroxybiphenyl 1,2-Dioxygenase, domain 1"/>
    <property type="match status" value="1"/>
</dbReference>
<name>A0A364Y535_9BACT</name>
<dbReference type="Proteomes" id="UP000251889">
    <property type="component" value="Unassembled WGS sequence"/>
</dbReference>
<dbReference type="InterPro" id="IPR052164">
    <property type="entry name" value="Anthracycline_SecMetBiosynth"/>
</dbReference>
<accession>A0A364Y535</accession>
<proteinExistence type="predicted"/>
<evidence type="ECO:0000313" key="3">
    <source>
        <dbReference type="Proteomes" id="UP000251889"/>
    </source>
</evidence>
<protein>
    <submittedName>
        <fullName evidence="2">VOC family protein</fullName>
    </submittedName>
</protein>
<dbReference type="InterPro" id="IPR037523">
    <property type="entry name" value="VOC_core"/>
</dbReference>
<evidence type="ECO:0000313" key="2">
    <source>
        <dbReference type="EMBL" id="RAW02106.1"/>
    </source>
</evidence>
<dbReference type="InterPro" id="IPR004360">
    <property type="entry name" value="Glyas_Fos-R_dOase_dom"/>
</dbReference>
<evidence type="ECO:0000259" key="1">
    <source>
        <dbReference type="PROSITE" id="PS51819"/>
    </source>
</evidence>
<dbReference type="InterPro" id="IPR029068">
    <property type="entry name" value="Glyas_Bleomycin-R_OHBP_Dase"/>
</dbReference>
<sequence>MANELVNWIEIPVADVARAKSFYESVFQFKIVELSVGGLKYPCFPNRAGDGFCGALVQYDYTAPGKRGPLVYFDSGDAMEEMLSRIVAAGGKIIQNRMEIAPGYGYSSIFEDTEGNMLALQGTN</sequence>
<organism evidence="2 3">
    <name type="scientific">Pseudochryseolinea flava</name>
    <dbReference type="NCBI Taxonomy" id="2059302"/>
    <lineage>
        <taxon>Bacteria</taxon>
        <taxon>Pseudomonadati</taxon>
        <taxon>Bacteroidota</taxon>
        <taxon>Cytophagia</taxon>
        <taxon>Cytophagales</taxon>
        <taxon>Fulvivirgaceae</taxon>
        <taxon>Pseudochryseolinea</taxon>
    </lineage>
</organism>
<dbReference type="SUPFAM" id="SSF54593">
    <property type="entry name" value="Glyoxalase/Bleomycin resistance protein/Dihydroxybiphenyl dioxygenase"/>
    <property type="match status" value="1"/>
</dbReference>
<dbReference type="AlphaFoldDB" id="A0A364Y535"/>
<dbReference type="EMBL" id="QMFY01000002">
    <property type="protein sequence ID" value="RAW02106.1"/>
    <property type="molecule type" value="Genomic_DNA"/>
</dbReference>
<reference evidence="2 3" key="1">
    <citation type="submission" date="2018-06" db="EMBL/GenBank/DDBJ databases">
        <title>Chryseolinea flavus sp. nov., a member of the phylum Bacteroidetes isolated from soil.</title>
        <authorList>
            <person name="Li Y."/>
            <person name="Wang J."/>
        </authorList>
    </citation>
    <scope>NUCLEOTIDE SEQUENCE [LARGE SCALE GENOMIC DNA]</scope>
    <source>
        <strain evidence="2 3">SDU1-6</strain>
    </source>
</reference>
<dbReference type="CDD" id="cd07247">
    <property type="entry name" value="SgaA_N_like"/>
    <property type="match status" value="1"/>
</dbReference>
<dbReference type="Pfam" id="PF00903">
    <property type="entry name" value="Glyoxalase"/>
    <property type="match status" value="1"/>
</dbReference>
<dbReference type="RefSeq" id="WP_112745929.1">
    <property type="nucleotide sequence ID" value="NZ_QMFY01000002.1"/>
</dbReference>
<gene>
    <name evidence="2" type="ORF">DQQ10_06015</name>
</gene>
<dbReference type="PANTHER" id="PTHR33993">
    <property type="entry name" value="GLYOXALASE-RELATED"/>
    <property type="match status" value="1"/>
</dbReference>